<protein>
    <submittedName>
        <fullName evidence="2">Uncharacterized protein</fullName>
    </submittedName>
</protein>
<accession>A0A1M6YRY7</accession>
<evidence type="ECO:0000313" key="3">
    <source>
        <dbReference type="Proteomes" id="UP000184016"/>
    </source>
</evidence>
<organism evidence="2 3">
    <name type="scientific">Alicyclobacillus tolerans</name>
    <dbReference type="NCBI Taxonomy" id="90970"/>
    <lineage>
        <taxon>Bacteria</taxon>
        <taxon>Bacillati</taxon>
        <taxon>Bacillota</taxon>
        <taxon>Bacilli</taxon>
        <taxon>Bacillales</taxon>
        <taxon>Alicyclobacillaceae</taxon>
        <taxon>Alicyclobacillus</taxon>
    </lineage>
</organism>
<keyword evidence="1" id="KW-0812">Transmembrane</keyword>
<dbReference type="RefSeq" id="WP_072875534.1">
    <property type="nucleotide sequence ID" value="NZ_FRAF01000071.1"/>
</dbReference>
<proteinExistence type="predicted"/>
<name>A0A1M6YRY7_9BACL</name>
<evidence type="ECO:0000256" key="1">
    <source>
        <dbReference type="SAM" id="Phobius"/>
    </source>
</evidence>
<gene>
    <name evidence="2" type="ORF">SAMN05443507_1712</name>
</gene>
<sequence>MLEILLSCLLTFFLNLVLFEWRLRRKMLQSDSERKEHFYRDAYAIYEKLLLPYSFPGMMRWKTENPDLIKSVYQQLVKKMENHPFVTRRERRFIQALSESPKFQKKFFILIQRLYYRYHLSERSVSPLLPGVDVWGSIREECRGQWKELGFWKSMWRTLHVTLFYIDPWLTRIAYTLLVLASLMLLWSIHGSMKISTH</sequence>
<dbReference type="Proteomes" id="UP000184016">
    <property type="component" value="Unassembled WGS sequence"/>
</dbReference>
<feature type="transmembrane region" description="Helical" evidence="1">
    <location>
        <begin position="169"/>
        <end position="189"/>
    </location>
</feature>
<keyword evidence="3" id="KW-1185">Reference proteome</keyword>
<dbReference type="AlphaFoldDB" id="A0A1M6YRY7"/>
<keyword evidence="1" id="KW-1133">Transmembrane helix</keyword>
<reference evidence="3" key="1">
    <citation type="submission" date="2016-11" db="EMBL/GenBank/DDBJ databases">
        <authorList>
            <person name="Varghese N."/>
            <person name="Submissions S."/>
        </authorList>
    </citation>
    <scope>NUCLEOTIDE SEQUENCE [LARGE SCALE GENOMIC DNA]</scope>
    <source>
        <strain evidence="3">USBA-503</strain>
    </source>
</reference>
<keyword evidence="1" id="KW-0472">Membrane</keyword>
<evidence type="ECO:0000313" key="2">
    <source>
        <dbReference type="EMBL" id="SHL21046.1"/>
    </source>
</evidence>
<dbReference type="EMBL" id="FRAF01000071">
    <property type="protein sequence ID" value="SHL21046.1"/>
    <property type="molecule type" value="Genomic_DNA"/>
</dbReference>